<dbReference type="Gene3D" id="3.30.70.1230">
    <property type="entry name" value="Nucleotide cyclase"/>
    <property type="match status" value="1"/>
</dbReference>
<name>A0ABS5FXR4_9BRAD</name>
<sequence>MSDPKAVSRRLVAVFAADVEGYSRLMGADEVGTLEGLTERRAILDRLIGDHGGRIANTAGDSVLAEFGSAVEAVQCAVEAQTALAEANSGLAADRRINFRIGVHVGDVMVRTGDLFGDGVNIAARLQTLAPPGTVCISGATYDQVRKVLPMTFTDLGAQQVKNIQEQVRAYQVGATTAEAEAAFVRVAETEGSPPLPDKPSIAVLPFQNMSGDPEQEYFADGMVEEIITALSRFKSLFVIARNSSFTFKGRAVDVKEVGRCLGVRYVLEGSVRKAAGKVRITGQLIDALTGTHIWADRFERDLTDVFALQDEVTGSVVSAIQPRLFQTEIAMATRRRPESLTAYDLFLRAMQQFYQATREGEAEALQLARRALELDPRFSSAAALAGACCMHNVLWGYTIDPQFDREEAVRLLRLALSLDDSDA</sequence>
<dbReference type="Pfam" id="PF00211">
    <property type="entry name" value="Guanylate_cyc"/>
    <property type="match status" value="1"/>
</dbReference>
<feature type="domain" description="Guanylate cyclase" evidence="1">
    <location>
        <begin position="13"/>
        <end position="127"/>
    </location>
</feature>
<evidence type="ECO:0000259" key="1">
    <source>
        <dbReference type="PROSITE" id="PS50125"/>
    </source>
</evidence>
<dbReference type="InterPro" id="IPR050697">
    <property type="entry name" value="Adenylyl/Guanylyl_Cyclase_3/4"/>
</dbReference>
<dbReference type="InterPro" id="IPR001054">
    <property type="entry name" value="A/G_cyclase"/>
</dbReference>
<proteinExistence type="predicted"/>
<reference evidence="3" key="1">
    <citation type="journal article" date="2021" name="ISME J.">
        <title>Evolutionary origin and ecological implication of a unique nif island in free-living Bradyrhizobium lineages.</title>
        <authorList>
            <person name="Tao J."/>
        </authorList>
    </citation>
    <scope>NUCLEOTIDE SEQUENCE [LARGE SCALE GENOMIC DNA]</scope>
    <source>
        <strain evidence="3">SZCCT0434</strain>
    </source>
</reference>
<accession>A0ABS5FXR4</accession>
<comment type="caution">
    <text evidence="2">The sequence shown here is derived from an EMBL/GenBank/DDBJ whole genome shotgun (WGS) entry which is preliminary data.</text>
</comment>
<keyword evidence="3" id="KW-1185">Reference proteome</keyword>
<dbReference type="PANTHER" id="PTHR43081:SF19">
    <property type="entry name" value="PH-SENSITIVE ADENYLATE CYCLASE RV1264"/>
    <property type="match status" value="1"/>
</dbReference>
<dbReference type="Gene3D" id="3.40.50.10070">
    <property type="entry name" value="TolB, N-terminal domain"/>
    <property type="match status" value="1"/>
</dbReference>
<dbReference type="Gene3D" id="1.25.40.10">
    <property type="entry name" value="Tetratricopeptide repeat domain"/>
    <property type="match status" value="1"/>
</dbReference>
<dbReference type="CDD" id="cd07302">
    <property type="entry name" value="CHD"/>
    <property type="match status" value="1"/>
</dbReference>
<gene>
    <name evidence="2" type="ORF">JQ615_40420</name>
</gene>
<feature type="non-terminal residue" evidence="2">
    <location>
        <position position="424"/>
    </location>
</feature>
<dbReference type="SMART" id="SM00044">
    <property type="entry name" value="CYCc"/>
    <property type="match status" value="1"/>
</dbReference>
<organism evidence="2 3">
    <name type="scientific">Bradyrhizobium jicamae</name>
    <dbReference type="NCBI Taxonomy" id="280332"/>
    <lineage>
        <taxon>Bacteria</taxon>
        <taxon>Pseudomonadati</taxon>
        <taxon>Pseudomonadota</taxon>
        <taxon>Alphaproteobacteria</taxon>
        <taxon>Hyphomicrobiales</taxon>
        <taxon>Nitrobacteraceae</taxon>
        <taxon>Bradyrhizobium</taxon>
    </lineage>
</organism>
<dbReference type="InterPro" id="IPR011990">
    <property type="entry name" value="TPR-like_helical_dom_sf"/>
</dbReference>
<protein>
    <submittedName>
        <fullName evidence="2">Adenylate cyclase</fullName>
    </submittedName>
</protein>
<dbReference type="PROSITE" id="PS50125">
    <property type="entry name" value="GUANYLATE_CYCLASE_2"/>
    <property type="match status" value="1"/>
</dbReference>
<dbReference type="RefSeq" id="WP_212495572.1">
    <property type="nucleotide sequence ID" value="NZ_JAFCJH010000091.1"/>
</dbReference>
<dbReference type="InterPro" id="IPR029787">
    <property type="entry name" value="Nucleotide_cyclase"/>
</dbReference>
<evidence type="ECO:0000313" key="3">
    <source>
        <dbReference type="Proteomes" id="UP001315278"/>
    </source>
</evidence>
<dbReference type="SUPFAM" id="SSF55073">
    <property type="entry name" value="Nucleotide cyclase"/>
    <property type="match status" value="1"/>
</dbReference>
<dbReference type="EMBL" id="JAFCJH010000091">
    <property type="protein sequence ID" value="MBR0801615.1"/>
    <property type="molecule type" value="Genomic_DNA"/>
</dbReference>
<dbReference type="Proteomes" id="UP001315278">
    <property type="component" value="Unassembled WGS sequence"/>
</dbReference>
<evidence type="ECO:0000313" key="2">
    <source>
        <dbReference type="EMBL" id="MBR0801615.1"/>
    </source>
</evidence>
<dbReference type="PANTHER" id="PTHR43081">
    <property type="entry name" value="ADENYLATE CYCLASE, TERMINAL-DIFFERENTIATION SPECIFIC-RELATED"/>
    <property type="match status" value="1"/>
</dbReference>